<gene>
    <name evidence="1" type="ORF">QS95_29005</name>
</gene>
<dbReference type="AlphaFoldDB" id="A0AAE2A2C3"/>
<organism evidence="1 2">
    <name type="scientific">Pseudomonas fluorescens</name>
    <dbReference type="NCBI Taxonomy" id="294"/>
    <lineage>
        <taxon>Bacteria</taxon>
        <taxon>Pseudomonadati</taxon>
        <taxon>Pseudomonadota</taxon>
        <taxon>Gammaproteobacteria</taxon>
        <taxon>Pseudomonadales</taxon>
        <taxon>Pseudomonadaceae</taxon>
        <taxon>Pseudomonas</taxon>
    </lineage>
</organism>
<comment type="caution">
    <text evidence="1">The sequence shown here is derived from an EMBL/GenBank/DDBJ whole genome shotgun (WGS) entry which is preliminary data.</text>
</comment>
<evidence type="ECO:0000313" key="1">
    <source>
        <dbReference type="EMBL" id="KIF55114.1"/>
    </source>
</evidence>
<dbReference type="EMBL" id="JTGH01000041">
    <property type="protein sequence ID" value="KIF55114.1"/>
    <property type="molecule type" value="Genomic_DNA"/>
</dbReference>
<name>A0AAE2A2C3_PSEFL</name>
<reference evidence="1 2" key="1">
    <citation type="submission" date="2014-11" db="EMBL/GenBank/DDBJ databases">
        <title>Draft genome sequence of Pseudomonas fluorescens strains SF4c SF39a.</title>
        <authorList>
            <person name="Underwood G.E."/>
            <person name="Ly L.K."/>
            <person name="Bitzer A.S."/>
            <person name="Godino A."/>
            <person name="Bucci V."/>
            <person name="Fischer S."/>
            <person name="Silby M.W."/>
        </authorList>
    </citation>
    <scope>NUCLEOTIDE SEQUENCE [LARGE SCALE GENOMIC DNA]</scope>
    <source>
        <strain evidence="1 2">SF4c</strain>
    </source>
</reference>
<protein>
    <recommendedName>
        <fullName evidence="3">Delta-60 repeat domain-containing protein</fullName>
    </recommendedName>
</protein>
<dbReference type="SUPFAM" id="SSF50952">
    <property type="entry name" value="Soluble quinoprotein glucose dehydrogenase"/>
    <property type="match status" value="1"/>
</dbReference>
<accession>A0AAE2A2C3</accession>
<proteinExistence type="predicted"/>
<dbReference type="Proteomes" id="UP000031587">
    <property type="component" value="Unassembled WGS sequence"/>
</dbReference>
<sequence>MILRKFQINEDLKMSGNRSPAHLDETFGERGKVTIHIPGPNSGLSRIQGLVTDSKDRTLLVSSTADNFVLGRIAADGTTDESYANHGFVLDKFANEGKSSGLSIRLLEDESILLHGSHQNDGQAMAALACFNNHGNYKTEFGKSGKIVIPLPVSPATSSLPAPSSEGGHSSSAPIVFPDGKILFIHNNYLIQILSSGQPDNDFNNGKPYIDIRHPDYPANIYKIIKVSDNLIGVAGNANVDNRWVGLVAMYTAAGEQVRNFADNGYLLLKHLNFPNNIVSIAKSNSGTLLIAGQKMGFPNKGYITSVTHSGDIAQDFNEGKPVLTPNDESRSLSWHDSLIDQQGRIIATGNSMESGTAPSYLPLARILQNGKPDLSFNKEGLFTLDDVQLSEAIAIDSQERLLVGAIIKVNSELKPVLMRILA</sequence>
<evidence type="ECO:0008006" key="3">
    <source>
        <dbReference type="Google" id="ProtNLM"/>
    </source>
</evidence>
<dbReference type="Gene3D" id="2.80.10.50">
    <property type="match status" value="1"/>
</dbReference>
<evidence type="ECO:0000313" key="2">
    <source>
        <dbReference type="Proteomes" id="UP000031587"/>
    </source>
</evidence>
<dbReference type="InterPro" id="IPR011041">
    <property type="entry name" value="Quinoprot_gluc/sorb_DH_b-prop"/>
</dbReference>